<evidence type="ECO:0000313" key="2">
    <source>
        <dbReference type="Proteomes" id="UP001055153"/>
    </source>
</evidence>
<dbReference type="SUPFAM" id="SSF64076">
    <property type="entry name" value="MTH938-like"/>
    <property type="match status" value="1"/>
</dbReference>
<evidence type="ECO:0000313" key="1">
    <source>
        <dbReference type="EMBL" id="GJD98627.1"/>
    </source>
</evidence>
<sequence length="129" mass="13525">MGADDRFREGFVPGRHLIDAYGAGGFRFAEMSHRGSILALPSGVHAWAVTEAREIDAASLAPVFAAAQEIDLLLIGTGPEIVFLPDALRQRLKAAGIGLDAMQTGAAARTYNILAAENRKVAAALVAVP</sequence>
<reference evidence="1" key="2">
    <citation type="submission" date="2021-08" db="EMBL/GenBank/DDBJ databases">
        <authorList>
            <person name="Tani A."/>
            <person name="Ola A."/>
            <person name="Ogura Y."/>
            <person name="Katsura K."/>
            <person name="Hayashi T."/>
        </authorList>
    </citation>
    <scope>NUCLEOTIDE SEQUENCE</scope>
    <source>
        <strain evidence="1">DSM 17168</strain>
    </source>
</reference>
<dbReference type="CDD" id="cd00248">
    <property type="entry name" value="Mth938-like"/>
    <property type="match status" value="1"/>
</dbReference>
<organism evidence="1 2">
    <name type="scientific">Methylobacterium isbiliense</name>
    <dbReference type="NCBI Taxonomy" id="315478"/>
    <lineage>
        <taxon>Bacteria</taxon>
        <taxon>Pseudomonadati</taxon>
        <taxon>Pseudomonadota</taxon>
        <taxon>Alphaproteobacteria</taxon>
        <taxon>Hyphomicrobiales</taxon>
        <taxon>Methylobacteriaceae</taxon>
        <taxon>Methylobacterium</taxon>
    </lineage>
</organism>
<dbReference type="PANTHER" id="PTHR21192:SF2">
    <property type="entry name" value="NADH DEHYDROGENASE [UBIQUINONE] 1 ALPHA SUBCOMPLEX ASSEMBLY FACTOR 3"/>
    <property type="match status" value="1"/>
</dbReference>
<dbReference type="InterPro" id="IPR036748">
    <property type="entry name" value="MTH938-like_sf"/>
</dbReference>
<dbReference type="RefSeq" id="WP_238233581.1">
    <property type="nucleotide sequence ID" value="NZ_BPQQ01000005.1"/>
</dbReference>
<dbReference type="InterPro" id="IPR007523">
    <property type="entry name" value="NDUFAF3/AAMDC"/>
</dbReference>
<name>A0ABQ4S923_9HYPH</name>
<dbReference type="Gene3D" id="3.40.1230.10">
    <property type="entry name" value="MTH938-like"/>
    <property type="match status" value="1"/>
</dbReference>
<dbReference type="PANTHER" id="PTHR21192">
    <property type="entry name" value="NUCLEAR PROTEIN E3-3"/>
    <property type="match status" value="1"/>
</dbReference>
<accession>A0ABQ4S923</accession>
<proteinExistence type="predicted"/>
<comment type="caution">
    <text evidence="1">The sequence shown here is derived from an EMBL/GenBank/DDBJ whole genome shotgun (WGS) entry which is preliminary data.</text>
</comment>
<protein>
    <submittedName>
        <fullName evidence="1">Uncharacterized protein</fullName>
    </submittedName>
</protein>
<dbReference type="Proteomes" id="UP001055153">
    <property type="component" value="Unassembled WGS sequence"/>
</dbReference>
<gene>
    <name evidence="1" type="ORF">GMJLKIPL_0538</name>
</gene>
<dbReference type="EMBL" id="BPQQ01000005">
    <property type="protein sequence ID" value="GJD98627.1"/>
    <property type="molecule type" value="Genomic_DNA"/>
</dbReference>
<keyword evidence="2" id="KW-1185">Reference proteome</keyword>
<dbReference type="Pfam" id="PF04430">
    <property type="entry name" value="DUF498"/>
    <property type="match status" value="1"/>
</dbReference>
<reference evidence="1" key="1">
    <citation type="journal article" date="2021" name="Front. Microbiol.">
        <title>Comprehensive Comparative Genomics and Phenotyping of Methylobacterium Species.</title>
        <authorList>
            <person name="Alessa O."/>
            <person name="Ogura Y."/>
            <person name="Fujitani Y."/>
            <person name="Takami H."/>
            <person name="Hayashi T."/>
            <person name="Sahin N."/>
            <person name="Tani A."/>
        </authorList>
    </citation>
    <scope>NUCLEOTIDE SEQUENCE</scope>
    <source>
        <strain evidence="1">DSM 17168</strain>
    </source>
</reference>